<evidence type="ECO:0000259" key="1">
    <source>
        <dbReference type="Pfam" id="PF00561"/>
    </source>
</evidence>
<dbReference type="InterPro" id="IPR029058">
    <property type="entry name" value="AB_hydrolase_fold"/>
</dbReference>
<protein>
    <submittedName>
        <fullName evidence="2">Alpha/beta fold hydrolase</fullName>
    </submittedName>
</protein>
<dbReference type="Pfam" id="PF00561">
    <property type="entry name" value="Abhydrolase_1"/>
    <property type="match status" value="1"/>
</dbReference>
<dbReference type="RefSeq" id="WP_345514052.1">
    <property type="nucleotide sequence ID" value="NZ_BAAAXD010000027.1"/>
</dbReference>
<dbReference type="Proteomes" id="UP001589710">
    <property type="component" value="Unassembled WGS sequence"/>
</dbReference>
<dbReference type="SUPFAM" id="SSF53474">
    <property type="entry name" value="alpha/beta-Hydrolases"/>
    <property type="match status" value="1"/>
</dbReference>
<organism evidence="2 3">
    <name type="scientific">Streptomyces yanii</name>
    <dbReference type="NCBI Taxonomy" id="78510"/>
    <lineage>
        <taxon>Bacteria</taxon>
        <taxon>Bacillati</taxon>
        <taxon>Actinomycetota</taxon>
        <taxon>Actinomycetes</taxon>
        <taxon>Kitasatosporales</taxon>
        <taxon>Streptomycetaceae</taxon>
        <taxon>Streptomyces</taxon>
    </lineage>
</organism>
<sequence>MTEHAHAAPPPPVSEVQLSAGPVEYQDSGGDGPVVVLLHGVAMDGSLWRHVVADLRPDYRCVVPTLPLGGHRRPMEPDADLSVLGVARLVAEFLDALDLTDVTLVMNDWGGAQALVADGRDQRIGKLVITSCEAFDNFPPGVPGSNLHASAKMPGGLNMAFTLLKLKPMRRLPMTWGRMSKRPVPHEVMDAWFRPLWTDPEIRRDLRKYVLGVPPKAELVRWSEKLREFDRPALVAWAAEDKVMPPAHGRRLAELLPKGELVEIADSYTLIPEDQPRRLASAIRTFLRKL</sequence>
<dbReference type="InterPro" id="IPR050228">
    <property type="entry name" value="Carboxylesterase_BioH"/>
</dbReference>
<dbReference type="PANTHER" id="PTHR43194">
    <property type="entry name" value="HYDROLASE ALPHA/BETA FOLD FAMILY"/>
    <property type="match status" value="1"/>
</dbReference>
<keyword evidence="3" id="KW-1185">Reference proteome</keyword>
<name>A0ABV5RD05_9ACTN</name>
<feature type="domain" description="AB hydrolase-1" evidence="1">
    <location>
        <begin position="33"/>
        <end position="271"/>
    </location>
</feature>
<dbReference type="PANTHER" id="PTHR43194:SF5">
    <property type="entry name" value="PIMELOYL-[ACYL-CARRIER PROTEIN] METHYL ESTER ESTERASE"/>
    <property type="match status" value="1"/>
</dbReference>
<evidence type="ECO:0000313" key="2">
    <source>
        <dbReference type="EMBL" id="MFB9575738.1"/>
    </source>
</evidence>
<keyword evidence="2" id="KW-0378">Hydrolase</keyword>
<dbReference type="InterPro" id="IPR000073">
    <property type="entry name" value="AB_hydrolase_1"/>
</dbReference>
<gene>
    <name evidence="2" type="ORF">ACFFTL_26535</name>
</gene>
<dbReference type="Gene3D" id="3.40.50.1820">
    <property type="entry name" value="alpha/beta hydrolase"/>
    <property type="match status" value="1"/>
</dbReference>
<proteinExistence type="predicted"/>
<comment type="caution">
    <text evidence="2">The sequence shown here is derived from an EMBL/GenBank/DDBJ whole genome shotgun (WGS) entry which is preliminary data.</text>
</comment>
<dbReference type="GO" id="GO:0016787">
    <property type="term" value="F:hydrolase activity"/>
    <property type="evidence" value="ECO:0007669"/>
    <property type="project" value="UniProtKB-KW"/>
</dbReference>
<evidence type="ECO:0000313" key="3">
    <source>
        <dbReference type="Proteomes" id="UP001589710"/>
    </source>
</evidence>
<accession>A0ABV5RD05</accession>
<dbReference type="EMBL" id="JBHMCG010000115">
    <property type="protein sequence ID" value="MFB9575738.1"/>
    <property type="molecule type" value="Genomic_DNA"/>
</dbReference>
<reference evidence="2 3" key="1">
    <citation type="submission" date="2024-09" db="EMBL/GenBank/DDBJ databases">
        <authorList>
            <person name="Sun Q."/>
            <person name="Mori K."/>
        </authorList>
    </citation>
    <scope>NUCLEOTIDE SEQUENCE [LARGE SCALE GENOMIC DNA]</scope>
    <source>
        <strain evidence="2 3">JCM 3331</strain>
    </source>
</reference>